<name>A0A0H5QML3_9EUKA</name>
<evidence type="ECO:0000313" key="3">
    <source>
        <dbReference type="EMBL" id="CRZ02787.1"/>
    </source>
</evidence>
<keyword evidence="1" id="KW-0472">Membrane</keyword>
<evidence type="ECO:0000256" key="1">
    <source>
        <dbReference type="SAM" id="Phobius"/>
    </source>
</evidence>
<keyword evidence="2" id="KW-0732">Signal</keyword>
<feature type="signal peptide" evidence="2">
    <location>
        <begin position="1"/>
        <end position="22"/>
    </location>
</feature>
<accession>A0A0H5QML3</accession>
<sequence>MAYCMRVLVIVSAAALVAVSFAGQKGIPKDFFLIGKDDPHIRFDPDNMLPTVPSQRESHHPTGKCHVASFEDSPSESDLLRPLFQLMCGNMMFEFQKLQCFPSEFERVFHFRDAWTLVQRLSRPPRLPPLPSDFHANIVEFVSIFPESEHEKAFAVIDILIKTFTKYTRELAEVGVPSYYMPGESVEFSDEIISDEMLQYLSPIPSELSQVLSQLLCAAQKLVESVHPKLAPFVIFTIRKIFFMACWHLKDVNESPNISGVPDDFAIKTVAFHNIVPQSCREETLPFMIVMMLELMMFTEELNKWSITLRDNPIKSPQDFCGEIFQDWDNHPSSQALKKLVPQLKSASQNLVASVHFDLSHIVDLYSAQMLQYVEHHLKNDPCCLLQKPTYFTKSRLLYCGVMFFVFISGLLLLQSNIQ</sequence>
<dbReference type="AlphaFoldDB" id="A0A0H5QML3"/>
<proteinExistence type="predicted"/>
<organism evidence="3">
    <name type="scientific">Spongospora subterranea</name>
    <dbReference type="NCBI Taxonomy" id="70186"/>
    <lineage>
        <taxon>Eukaryota</taxon>
        <taxon>Sar</taxon>
        <taxon>Rhizaria</taxon>
        <taxon>Endomyxa</taxon>
        <taxon>Phytomyxea</taxon>
        <taxon>Plasmodiophorida</taxon>
        <taxon>Plasmodiophoridae</taxon>
        <taxon>Spongospora</taxon>
    </lineage>
</organism>
<keyword evidence="1" id="KW-1133">Transmembrane helix</keyword>
<evidence type="ECO:0000256" key="2">
    <source>
        <dbReference type="SAM" id="SignalP"/>
    </source>
</evidence>
<dbReference type="EMBL" id="HACM01002345">
    <property type="protein sequence ID" value="CRZ02787.1"/>
    <property type="molecule type" value="Transcribed_RNA"/>
</dbReference>
<feature type="chain" id="PRO_5005223618" evidence="2">
    <location>
        <begin position="23"/>
        <end position="419"/>
    </location>
</feature>
<keyword evidence="1" id="KW-0812">Transmembrane</keyword>
<protein>
    <submittedName>
        <fullName evidence="3">Uncharacterized protein</fullName>
    </submittedName>
</protein>
<feature type="transmembrane region" description="Helical" evidence="1">
    <location>
        <begin position="396"/>
        <end position="414"/>
    </location>
</feature>
<reference evidence="3" key="1">
    <citation type="submission" date="2015-04" db="EMBL/GenBank/DDBJ databases">
        <title>The genome sequence of the plant pathogenic Rhizarian Plasmodiophora brassicae reveals insights in its biotrophic life cycle and the origin of chitin synthesis.</title>
        <authorList>
            <person name="Schwelm A."/>
            <person name="Fogelqvist J."/>
            <person name="Knaust A."/>
            <person name="Julke S."/>
            <person name="Lilja T."/>
            <person name="Dhandapani V."/>
            <person name="Bonilla-Rosso G."/>
            <person name="Karlsson M."/>
            <person name="Shevchenko A."/>
            <person name="Choi S.R."/>
            <person name="Kim H.G."/>
            <person name="Park J.Y."/>
            <person name="Lim Y.P."/>
            <person name="Ludwig-Muller J."/>
            <person name="Dixelius C."/>
        </authorList>
    </citation>
    <scope>NUCLEOTIDE SEQUENCE</scope>
    <source>
        <tissue evidence="3">Potato root galls</tissue>
    </source>
</reference>